<gene>
    <name evidence="2" type="ORF">MAM1_0056d03627</name>
</gene>
<sequence length="174" mass="19303">MKPLHIKKTLILLSTITLSNVSGQPSVARFDASCGLVNKDIYCFGGVPAVGDNTLADNTTIMIDLSICNGYRAEEIKDRWYTETPNTDGVVYQPRSHSQSIALPDKHRFLLSGGFNQVRPGYIADQTIVYDVFTGKWSKYANFVDGSFGNRQIYYASTVYVPDVGFGFYGGFEQ</sequence>
<feature type="chain" id="PRO_5002215478" description="Galactose oxidase" evidence="1">
    <location>
        <begin position="24"/>
        <end position="174"/>
    </location>
</feature>
<organism evidence="2">
    <name type="scientific">Mucor ambiguus</name>
    <dbReference type="NCBI Taxonomy" id="91626"/>
    <lineage>
        <taxon>Eukaryota</taxon>
        <taxon>Fungi</taxon>
        <taxon>Fungi incertae sedis</taxon>
        <taxon>Mucoromycota</taxon>
        <taxon>Mucoromycotina</taxon>
        <taxon>Mucoromycetes</taxon>
        <taxon>Mucorales</taxon>
        <taxon>Mucorineae</taxon>
        <taxon>Mucoraceae</taxon>
        <taxon>Mucor</taxon>
    </lineage>
</organism>
<evidence type="ECO:0008006" key="4">
    <source>
        <dbReference type="Google" id="ProtNLM"/>
    </source>
</evidence>
<dbReference type="Gene3D" id="2.120.10.80">
    <property type="entry name" value="Kelch-type beta propeller"/>
    <property type="match status" value="1"/>
</dbReference>
<keyword evidence="3" id="KW-1185">Reference proteome</keyword>
<dbReference type="STRING" id="91626.A0A0C9MM07"/>
<dbReference type="AlphaFoldDB" id="A0A0C9MM07"/>
<dbReference type="OrthoDB" id="2263777at2759"/>
<reference evidence="2" key="1">
    <citation type="submission" date="2014-09" db="EMBL/GenBank/DDBJ databases">
        <title>Draft genome sequence of an oleaginous Mucoromycotina fungus Mucor ambiguus NBRC6742.</title>
        <authorList>
            <person name="Takeda I."/>
            <person name="Yamane N."/>
            <person name="Morita T."/>
            <person name="Tamano K."/>
            <person name="Machida M."/>
            <person name="Baker S."/>
            <person name="Koike H."/>
        </authorList>
    </citation>
    <scope>NUCLEOTIDE SEQUENCE</scope>
    <source>
        <strain evidence="2">NBRC 6742</strain>
    </source>
</reference>
<evidence type="ECO:0000256" key="1">
    <source>
        <dbReference type="SAM" id="SignalP"/>
    </source>
</evidence>
<dbReference type="Proteomes" id="UP000053815">
    <property type="component" value="Unassembled WGS sequence"/>
</dbReference>
<protein>
    <recommendedName>
        <fullName evidence="4">Galactose oxidase</fullName>
    </recommendedName>
</protein>
<proteinExistence type="predicted"/>
<feature type="signal peptide" evidence="1">
    <location>
        <begin position="1"/>
        <end position="23"/>
    </location>
</feature>
<dbReference type="InterPro" id="IPR011043">
    <property type="entry name" value="Gal_Oxase/kelch_b-propeller"/>
</dbReference>
<accession>A0A0C9MM07</accession>
<name>A0A0C9MM07_9FUNG</name>
<dbReference type="EMBL" id="DF836345">
    <property type="protein sequence ID" value="GAN04167.1"/>
    <property type="molecule type" value="Genomic_DNA"/>
</dbReference>
<dbReference type="SUPFAM" id="SSF50965">
    <property type="entry name" value="Galactose oxidase, central domain"/>
    <property type="match status" value="1"/>
</dbReference>
<evidence type="ECO:0000313" key="2">
    <source>
        <dbReference type="EMBL" id="GAN04167.1"/>
    </source>
</evidence>
<evidence type="ECO:0000313" key="3">
    <source>
        <dbReference type="Proteomes" id="UP000053815"/>
    </source>
</evidence>
<dbReference type="InterPro" id="IPR015915">
    <property type="entry name" value="Kelch-typ_b-propeller"/>
</dbReference>
<keyword evidence="1" id="KW-0732">Signal</keyword>